<feature type="region of interest" description="Disordered" evidence="1">
    <location>
        <begin position="115"/>
        <end position="145"/>
    </location>
</feature>
<name>A0A0C9UT39_SPHS4</name>
<reference evidence="2 3" key="1">
    <citation type="submission" date="2014-06" db="EMBL/GenBank/DDBJ databases">
        <title>Evolutionary Origins and Diversification of the Mycorrhizal Mutualists.</title>
        <authorList>
            <consortium name="DOE Joint Genome Institute"/>
            <consortium name="Mycorrhizal Genomics Consortium"/>
            <person name="Kohler A."/>
            <person name="Kuo A."/>
            <person name="Nagy L.G."/>
            <person name="Floudas D."/>
            <person name="Copeland A."/>
            <person name="Barry K.W."/>
            <person name="Cichocki N."/>
            <person name="Veneault-Fourrey C."/>
            <person name="LaButti K."/>
            <person name="Lindquist E.A."/>
            <person name="Lipzen A."/>
            <person name="Lundell T."/>
            <person name="Morin E."/>
            <person name="Murat C."/>
            <person name="Riley R."/>
            <person name="Ohm R."/>
            <person name="Sun H."/>
            <person name="Tunlid A."/>
            <person name="Henrissat B."/>
            <person name="Grigoriev I.V."/>
            <person name="Hibbett D.S."/>
            <person name="Martin F."/>
        </authorList>
    </citation>
    <scope>NUCLEOTIDE SEQUENCE [LARGE SCALE GENOMIC DNA]</scope>
    <source>
        <strain evidence="2 3">SS14</strain>
    </source>
</reference>
<feature type="region of interest" description="Disordered" evidence="1">
    <location>
        <begin position="61"/>
        <end position="94"/>
    </location>
</feature>
<feature type="compositionally biased region" description="Low complexity" evidence="1">
    <location>
        <begin position="128"/>
        <end position="145"/>
    </location>
</feature>
<feature type="compositionally biased region" description="Basic and acidic residues" evidence="1">
    <location>
        <begin position="75"/>
        <end position="94"/>
    </location>
</feature>
<dbReference type="HOGENOM" id="CLU_665935_0_0_1"/>
<evidence type="ECO:0000313" key="3">
    <source>
        <dbReference type="Proteomes" id="UP000054279"/>
    </source>
</evidence>
<dbReference type="EMBL" id="KN837227">
    <property type="protein sequence ID" value="KIJ32392.1"/>
    <property type="molecule type" value="Genomic_DNA"/>
</dbReference>
<protein>
    <submittedName>
        <fullName evidence="2">Uncharacterized protein</fullName>
    </submittedName>
</protein>
<accession>A0A0C9UT39</accession>
<sequence length="413" mass="45542">MHALGWSRYDVERHARRSPSPIPVTDCVAPADVFLDFNRVVEQNGWHHLIDHTKPLCPPSEQAYSLSPVPDAVDEVSKSHARRPSEKENKELASSFADRHANRATKRAARAPAPYAIASIKHAKPESSRSTSSSTTASSNSTASSISVATYDSSNSYTMEIAFAGASFSPDFGVDFKAAPTPSAFTGGKVRSTPRSQFEFPTISYLVSTMDTPLIPNLYEFPALVNCCPKNHAWKALRPRLPVAFLEHFLESVQRIYGTPEPAAPAAHSLKGSSLCPYVDPKTGLRCPYIHTKNTRKNGKVAAPCKNWAGLRHYVVTHALTEVKDQLLGRMDLFKGGVVTDAESFKTWGSGVFVCHVCYALHTREDSLDRHLRDVHVLHLSSEQHSFSPAAQGIQVTSVEEHEYDYGQTYYEA</sequence>
<evidence type="ECO:0000256" key="1">
    <source>
        <dbReference type="SAM" id="MobiDB-lite"/>
    </source>
</evidence>
<evidence type="ECO:0000313" key="2">
    <source>
        <dbReference type="EMBL" id="KIJ32392.1"/>
    </source>
</evidence>
<keyword evidence="3" id="KW-1185">Reference proteome</keyword>
<organism evidence="2 3">
    <name type="scientific">Sphaerobolus stellatus (strain SS14)</name>
    <dbReference type="NCBI Taxonomy" id="990650"/>
    <lineage>
        <taxon>Eukaryota</taxon>
        <taxon>Fungi</taxon>
        <taxon>Dikarya</taxon>
        <taxon>Basidiomycota</taxon>
        <taxon>Agaricomycotina</taxon>
        <taxon>Agaricomycetes</taxon>
        <taxon>Phallomycetidae</taxon>
        <taxon>Geastrales</taxon>
        <taxon>Sphaerobolaceae</taxon>
        <taxon>Sphaerobolus</taxon>
    </lineage>
</organism>
<proteinExistence type="predicted"/>
<dbReference type="Proteomes" id="UP000054279">
    <property type="component" value="Unassembled WGS sequence"/>
</dbReference>
<gene>
    <name evidence="2" type="ORF">M422DRAFT_70570</name>
</gene>
<dbReference type="AlphaFoldDB" id="A0A0C9UT39"/>